<dbReference type="RefSeq" id="WP_404614091.1">
    <property type="nucleotide sequence ID" value="NZ_JBIYDN010000043.1"/>
</dbReference>
<sequence length="234" mass="25288">MRQLTIKSAGAARGLVGMVSDAFLARHRITLLADFAAVGTTFERVSEAMRAQQHCDLTVLTPALLQRLEQAFPHRVSPAGSLGSTMTCFACRGDVRAFDISTIETLRRTLGEVDAIYTGDTRQSTVGRHLVHMLETLGLTGDLRPNVVEFPGGAPAVEALDDAKDKRVLAFAQRTEVLQNPGAVLVGPLPQTFRLATEYVLAVIDHSRPAQDFAAFLTAQSLASTRRESGFDPV</sequence>
<dbReference type="PANTHER" id="PTHR30632">
    <property type="entry name" value="MOLYBDATE-BINDING PERIPLASMIC PROTEIN"/>
    <property type="match status" value="1"/>
</dbReference>
<reference evidence="1 2" key="2">
    <citation type="submission" date="2024-11" db="EMBL/GenBank/DDBJ databases">
        <title>Using genomics to understand microbial adaptation to soil warming.</title>
        <authorList>
            <person name="Deangelis K.M. PhD."/>
        </authorList>
    </citation>
    <scope>NUCLEOTIDE SEQUENCE [LARGE SCALE GENOMIC DNA]</scope>
    <source>
        <strain evidence="1 2">GAS97</strain>
    </source>
</reference>
<dbReference type="InterPro" id="IPR050682">
    <property type="entry name" value="ModA/WtpA"/>
</dbReference>
<reference evidence="1 2" key="1">
    <citation type="submission" date="2024-10" db="EMBL/GenBank/DDBJ databases">
        <authorList>
            <person name="Deangelis K."/>
            <person name="Huntemann M."/>
            <person name="Clum A."/>
            <person name="Wang J."/>
            <person name="Palaniappan K."/>
            <person name="Ritter S."/>
            <person name="Chen I.-M."/>
            <person name="Stamatis D."/>
            <person name="Reddy T."/>
            <person name="O'Malley R."/>
            <person name="Daum C."/>
            <person name="Ng V."/>
            <person name="Ivanova N."/>
            <person name="Kyrpides N."/>
            <person name="Woyke T."/>
        </authorList>
    </citation>
    <scope>NUCLEOTIDE SEQUENCE [LARGE SCALE GENOMIC DNA]</scope>
    <source>
        <strain evidence="1 2">GAS97</strain>
    </source>
</reference>
<comment type="caution">
    <text evidence="1">The sequence shown here is derived from an EMBL/GenBank/DDBJ whole genome shotgun (WGS) entry which is preliminary data.</text>
</comment>
<name>A0ABW8N2C3_9BURK</name>
<dbReference type="EMBL" id="JBIYDN010000043">
    <property type="protein sequence ID" value="MFK4448062.1"/>
    <property type="molecule type" value="Genomic_DNA"/>
</dbReference>
<accession>A0ABW8N2C3</accession>
<evidence type="ECO:0000313" key="2">
    <source>
        <dbReference type="Proteomes" id="UP001620514"/>
    </source>
</evidence>
<dbReference type="SUPFAM" id="SSF53850">
    <property type="entry name" value="Periplasmic binding protein-like II"/>
    <property type="match status" value="1"/>
</dbReference>
<dbReference type="Gene3D" id="3.40.190.10">
    <property type="entry name" value="Periplasmic binding protein-like II"/>
    <property type="match status" value="2"/>
</dbReference>
<dbReference type="PANTHER" id="PTHR30632:SF11">
    <property type="entry name" value="BLR4797 PROTEIN"/>
    <property type="match status" value="1"/>
</dbReference>
<gene>
    <name evidence="1" type="ORF">ABH943_008106</name>
</gene>
<protein>
    <recommendedName>
        <fullName evidence="3">Molybdate ABC transporter substrate-binding protein</fullName>
    </recommendedName>
</protein>
<keyword evidence="2" id="KW-1185">Reference proteome</keyword>
<dbReference type="Pfam" id="PF13531">
    <property type="entry name" value="SBP_bac_11"/>
    <property type="match status" value="1"/>
</dbReference>
<evidence type="ECO:0008006" key="3">
    <source>
        <dbReference type="Google" id="ProtNLM"/>
    </source>
</evidence>
<organism evidence="1 2">
    <name type="scientific">Caballeronia udeis</name>
    <dbReference type="NCBI Taxonomy" id="1232866"/>
    <lineage>
        <taxon>Bacteria</taxon>
        <taxon>Pseudomonadati</taxon>
        <taxon>Pseudomonadota</taxon>
        <taxon>Betaproteobacteria</taxon>
        <taxon>Burkholderiales</taxon>
        <taxon>Burkholderiaceae</taxon>
        <taxon>Caballeronia</taxon>
    </lineage>
</organism>
<proteinExistence type="predicted"/>
<dbReference type="Proteomes" id="UP001620514">
    <property type="component" value="Unassembled WGS sequence"/>
</dbReference>
<evidence type="ECO:0000313" key="1">
    <source>
        <dbReference type="EMBL" id="MFK4448062.1"/>
    </source>
</evidence>